<proteinExistence type="predicted"/>
<sequence length="263" mass="28865">MRIKKSSIAKRLKILEFISASVLFSSFLISGTTGKIAGLIKEGGSQTPLVGVNIIITSEWVNDERVDLSIPLGAATGLTGEYFILNLQPGFYDIQAQMIGYRSEKRSKVRVDVDKTTWVNFTLDIETLAGEEVLVTAQREDRIEIDQTVTKQVYMIDEIREIAGIADIDDIMDLQADVVDNNIRGGREGESLYLINGATIVNPLSNQRAYTPMIAGMQQVEVITSGFSAEYGNVQSGVINMVPKEGSSKWIIRGDFSGTLPHA</sequence>
<organism evidence="2">
    <name type="scientific">marine metagenome</name>
    <dbReference type="NCBI Taxonomy" id="408172"/>
    <lineage>
        <taxon>unclassified sequences</taxon>
        <taxon>metagenomes</taxon>
        <taxon>ecological metagenomes</taxon>
    </lineage>
</organism>
<evidence type="ECO:0000313" key="2">
    <source>
        <dbReference type="EMBL" id="SVD44092.1"/>
    </source>
</evidence>
<dbReference type="PANTHER" id="PTHR30069">
    <property type="entry name" value="TONB-DEPENDENT OUTER MEMBRANE RECEPTOR"/>
    <property type="match status" value="1"/>
</dbReference>
<dbReference type="GO" id="GO:0009279">
    <property type="term" value="C:cell outer membrane"/>
    <property type="evidence" value="ECO:0007669"/>
    <property type="project" value="TreeGrafter"/>
</dbReference>
<dbReference type="SUPFAM" id="SSF49464">
    <property type="entry name" value="Carboxypeptidase regulatory domain-like"/>
    <property type="match status" value="1"/>
</dbReference>
<dbReference type="Gene3D" id="2.170.130.10">
    <property type="entry name" value="TonB-dependent receptor, plug domain"/>
    <property type="match status" value="1"/>
</dbReference>
<protein>
    <recommendedName>
        <fullName evidence="3">TonB-dependent receptor plug domain-containing protein</fullName>
    </recommendedName>
</protein>
<dbReference type="InterPro" id="IPR037066">
    <property type="entry name" value="Plug_dom_sf"/>
</dbReference>
<dbReference type="GO" id="GO:0044718">
    <property type="term" value="P:siderophore transmembrane transport"/>
    <property type="evidence" value="ECO:0007669"/>
    <property type="project" value="TreeGrafter"/>
</dbReference>
<dbReference type="EMBL" id="UINC01150834">
    <property type="protein sequence ID" value="SVD44092.1"/>
    <property type="molecule type" value="Genomic_DNA"/>
</dbReference>
<dbReference type="PROSITE" id="PS52016">
    <property type="entry name" value="TONB_DEPENDENT_REC_3"/>
    <property type="match status" value="1"/>
</dbReference>
<reference evidence="2" key="1">
    <citation type="submission" date="2018-05" db="EMBL/GenBank/DDBJ databases">
        <authorList>
            <person name="Lanie J.A."/>
            <person name="Ng W.-L."/>
            <person name="Kazmierczak K.M."/>
            <person name="Andrzejewski T.M."/>
            <person name="Davidsen T.M."/>
            <person name="Wayne K.J."/>
            <person name="Tettelin H."/>
            <person name="Glass J.I."/>
            <person name="Rusch D."/>
            <person name="Podicherti R."/>
            <person name="Tsui H.-C.T."/>
            <person name="Winkler M.E."/>
        </authorList>
    </citation>
    <scope>NUCLEOTIDE SEQUENCE</scope>
</reference>
<accession>A0A382VC29</accession>
<keyword evidence="1" id="KW-0732">Signal</keyword>
<dbReference type="Gene3D" id="2.60.40.1120">
    <property type="entry name" value="Carboxypeptidase-like, regulatory domain"/>
    <property type="match status" value="1"/>
</dbReference>
<gene>
    <name evidence="2" type="ORF">METZ01_LOCUS396946</name>
</gene>
<dbReference type="SUPFAM" id="SSF56935">
    <property type="entry name" value="Porins"/>
    <property type="match status" value="1"/>
</dbReference>
<dbReference type="PANTHER" id="PTHR30069:SF29">
    <property type="entry name" value="HEMOGLOBIN AND HEMOGLOBIN-HAPTOGLOBIN-BINDING PROTEIN 1-RELATED"/>
    <property type="match status" value="1"/>
</dbReference>
<evidence type="ECO:0008006" key="3">
    <source>
        <dbReference type="Google" id="ProtNLM"/>
    </source>
</evidence>
<evidence type="ECO:0000256" key="1">
    <source>
        <dbReference type="ARBA" id="ARBA00022729"/>
    </source>
</evidence>
<name>A0A382VC29_9ZZZZ</name>
<dbReference type="AlphaFoldDB" id="A0A382VC29"/>
<feature type="non-terminal residue" evidence="2">
    <location>
        <position position="263"/>
    </location>
</feature>
<dbReference type="Pfam" id="PF13620">
    <property type="entry name" value="CarboxypepD_reg"/>
    <property type="match status" value="1"/>
</dbReference>
<dbReference type="InterPro" id="IPR008969">
    <property type="entry name" value="CarboxyPept-like_regulatory"/>
</dbReference>
<dbReference type="InterPro" id="IPR039426">
    <property type="entry name" value="TonB-dep_rcpt-like"/>
</dbReference>
<dbReference type="GO" id="GO:0015344">
    <property type="term" value="F:siderophore uptake transmembrane transporter activity"/>
    <property type="evidence" value="ECO:0007669"/>
    <property type="project" value="TreeGrafter"/>
</dbReference>